<dbReference type="EMBL" id="JAARPY010000006">
    <property type="protein sequence ID" value="MBC1398640.1"/>
    <property type="molecule type" value="Genomic_DNA"/>
</dbReference>
<dbReference type="InterPro" id="IPR009530">
    <property type="entry name" value="DUF1149"/>
</dbReference>
<evidence type="ECO:0000313" key="2">
    <source>
        <dbReference type="Proteomes" id="UP000571128"/>
    </source>
</evidence>
<dbReference type="AlphaFoldDB" id="A0A841YEI4"/>
<gene>
    <name evidence="1" type="ORF">HB844_07140</name>
</gene>
<organism evidence="1 2">
    <name type="scientific">Listeria fleischmannii</name>
    <dbReference type="NCBI Taxonomy" id="1069827"/>
    <lineage>
        <taxon>Bacteria</taxon>
        <taxon>Bacillati</taxon>
        <taxon>Bacillota</taxon>
        <taxon>Bacilli</taxon>
        <taxon>Bacillales</taxon>
        <taxon>Listeriaceae</taxon>
        <taxon>Listeria</taxon>
    </lineage>
</organism>
<proteinExistence type="predicted"/>
<reference evidence="1 2" key="1">
    <citation type="submission" date="2020-03" db="EMBL/GenBank/DDBJ databases">
        <title>Soil Listeria distribution.</title>
        <authorList>
            <person name="Liao J."/>
            <person name="Wiedmann M."/>
        </authorList>
    </citation>
    <scope>NUCLEOTIDE SEQUENCE [LARGE SCALE GENOMIC DNA]</scope>
    <source>
        <strain evidence="1 2">FSL L7-1645</strain>
    </source>
</reference>
<evidence type="ECO:0000313" key="1">
    <source>
        <dbReference type="EMBL" id="MBC1398640.1"/>
    </source>
</evidence>
<dbReference type="SUPFAM" id="SSF54611">
    <property type="entry name" value="SecB-like"/>
    <property type="match status" value="1"/>
</dbReference>
<dbReference type="Gene3D" id="3.10.420.10">
    <property type="entry name" value="SecB-like"/>
    <property type="match status" value="1"/>
</dbReference>
<dbReference type="PIRSF" id="PIRSF031568">
    <property type="entry name" value="UCP031568"/>
    <property type="match status" value="1"/>
</dbReference>
<protein>
    <submittedName>
        <fullName evidence="1">DUF1149 family protein</fullName>
    </submittedName>
</protein>
<dbReference type="Pfam" id="PF06619">
    <property type="entry name" value="DUF1149"/>
    <property type="match status" value="1"/>
</dbReference>
<comment type="caution">
    <text evidence="1">The sequence shown here is derived from an EMBL/GenBank/DDBJ whole genome shotgun (WGS) entry which is preliminary data.</text>
</comment>
<name>A0A841YEI4_9LIST</name>
<dbReference type="RefSeq" id="WP_007546262.1">
    <property type="nucleotide sequence ID" value="NZ_JAARPY010000006.1"/>
</dbReference>
<dbReference type="InterPro" id="IPR035958">
    <property type="entry name" value="SecB-like_sf"/>
</dbReference>
<sequence length="127" mass="14425">MEIKTNPIVVEKYNFEGNLSGEINGENKITVQLNEVEPAGDDKSILDEGKMFKVDVPFELSLERFTIDGHISRIVQLVDYFGEANELDKSFIAELSSPLIDYIKRLTYEVTEIAFDEPGFDLNFEAN</sequence>
<accession>A0A841YEI4</accession>
<dbReference type="Proteomes" id="UP000571128">
    <property type="component" value="Unassembled WGS sequence"/>
</dbReference>